<dbReference type="InterPro" id="IPR001138">
    <property type="entry name" value="Zn2Cys6_DnaBD"/>
</dbReference>
<gene>
    <name evidence="4" type="ORF">B0T10DRAFT_547295</name>
</gene>
<organism evidence="4 5">
    <name type="scientific">Thelonectria olida</name>
    <dbReference type="NCBI Taxonomy" id="1576542"/>
    <lineage>
        <taxon>Eukaryota</taxon>
        <taxon>Fungi</taxon>
        <taxon>Dikarya</taxon>
        <taxon>Ascomycota</taxon>
        <taxon>Pezizomycotina</taxon>
        <taxon>Sordariomycetes</taxon>
        <taxon>Hypocreomycetidae</taxon>
        <taxon>Hypocreales</taxon>
        <taxon>Nectriaceae</taxon>
        <taxon>Thelonectria</taxon>
    </lineage>
</organism>
<feature type="region of interest" description="Disordered" evidence="2">
    <location>
        <begin position="50"/>
        <end position="100"/>
    </location>
</feature>
<dbReference type="GO" id="GO:0000981">
    <property type="term" value="F:DNA-binding transcription factor activity, RNA polymerase II-specific"/>
    <property type="evidence" value="ECO:0007669"/>
    <property type="project" value="InterPro"/>
</dbReference>
<dbReference type="AlphaFoldDB" id="A0A9P9ARV0"/>
<keyword evidence="1" id="KW-0539">Nucleus</keyword>
<dbReference type="Gene3D" id="4.10.240.10">
    <property type="entry name" value="Zn(2)-C6 fungal-type DNA-binding domain"/>
    <property type="match status" value="1"/>
</dbReference>
<dbReference type="SUPFAM" id="SSF57701">
    <property type="entry name" value="Zn2/Cys6 DNA-binding domain"/>
    <property type="match status" value="1"/>
</dbReference>
<feature type="compositionally biased region" description="Low complexity" evidence="2">
    <location>
        <begin position="83"/>
        <end position="93"/>
    </location>
</feature>
<accession>A0A9P9ARV0</accession>
<feature type="domain" description="Zn(2)-C6 fungal-type" evidence="3">
    <location>
        <begin position="15"/>
        <end position="43"/>
    </location>
</feature>
<evidence type="ECO:0000256" key="1">
    <source>
        <dbReference type="ARBA" id="ARBA00023242"/>
    </source>
</evidence>
<keyword evidence="5" id="KW-1185">Reference proteome</keyword>
<dbReference type="PROSITE" id="PS00463">
    <property type="entry name" value="ZN2_CY6_FUNGAL_1"/>
    <property type="match status" value="1"/>
</dbReference>
<feature type="compositionally biased region" description="Basic residues" evidence="2">
    <location>
        <begin position="50"/>
        <end position="65"/>
    </location>
</feature>
<proteinExistence type="predicted"/>
<dbReference type="GO" id="GO:0008270">
    <property type="term" value="F:zinc ion binding"/>
    <property type="evidence" value="ECO:0007669"/>
    <property type="project" value="InterPro"/>
</dbReference>
<dbReference type="SMART" id="SM00066">
    <property type="entry name" value="GAL4"/>
    <property type="match status" value="1"/>
</dbReference>
<dbReference type="Proteomes" id="UP000777438">
    <property type="component" value="Unassembled WGS sequence"/>
</dbReference>
<evidence type="ECO:0000313" key="4">
    <source>
        <dbReference type="EMBL" id="KAH6892576.1"/>
    </source>
</evidence>
<protein>
    <recommendedName>
        <fullName evidence="3">Zn(2)-C6 fungal-type domain-containing protein</fullName>
    </recommendedName>
</protein>
<evidence type="ECO:0000259" key="3">
    <source>
        <dbReference type="PROSITE" id="PS50048"/>
    </source>
</evidence>
<evidence type="ECO:0000313" key="5">
    <source>
        <dbReference type="Proteomes" id="UP000777438"/>
    </source>
</evidence>
<evidence type="ECO:0000256" key="2">
    <source>
        <dbReference type="SAM" id="MobiDB-lite"/>
    </source>
</evidence>
<sequence>MGGMKRNNPGRSKFGCLVCREKHVKCDEQLPACRRCERLGLTCQPYWLKPKRAPKRPSPKPRPLRPKGSSPTKDLFGGHDDASCSPSPSPSASNGMAGSRPDEAEDLLLAACPEAPDTPELPHIETYVNILDNVGISGQGLTDDLATIISCDWIPPIHQPLSVYHISLPNSLVLCKEEFYALKHYETTFATTQTCKDPQWSFPKLLLHQASRSSMTMHFALATALYDLDTLHGFQTNNRLLAHRHFTNGSSMLQKVASPSTDEDYVEILSCFYYIYISMSRQKSMDKANLKALSQNTLAYIRRLSLGESGSLSGQSSAMYDQTTSPSASSAAVRSFICRLIFWLYKEDVYCSFYGCAGDLARHFQATPNLLKDVWEIARPMLQLNWGPIYPDSQCINDIEMSRVVDMTVELASLRFDATELALSESMPPETLQMMETKFSVIEAKFSFVLRIATSPSVALSEMVVFAAAAAAIYYATRLCFYRHATGLLDETRTEIVGQSLAQLLAAAQRATSTAYSSYMFDGLQWALFVGGVGTKDTIYRDWILSKLIIPRFKSALNTIIQLESQSGEVGMPAISIILCGA</sequence>
<dbReference type="Pfam" id="PF00172">
    <property type="entry name" value="Zn_clus"/>
    <property type="match status" value="1"/>
</dbReference>
<reference evidence="4 5" key="1">
    <citation type="journal article" date="2021" name="Nat. Commun.">
        <title>Genetic determinants of endophytism in the Arabidopsis root mycobiome.</title>
        <authorList>
            <person name="Mesny F."/>
            <person name="Miyauchi S."/>
            <person name="Thiergart T."/>
            <person name="Pickel B."/>
            <person name="Atanasova L."/>
            <person name="Karlsson M."/>
            <person name="Huettel B."/>
            <person name="Barry K.W."/>
            <person name="Haridas S."/>
            <person name="Chen C."/>
            <person name="Bauer D."/>
            <person name="Andreopoulos W."/>
            <person name="Pangilinan J."/>
            <person name="LaButti K."/>
            <person name="Riley R."/>
            <person name="Lipzen A."/>
            <person name="Clum A."/>
            <person name="Drula E."/>
            <person name="Henrissat B."/>
            <person name="Kohler A."/>
            <person name="Grigoriev I.V."/>
            <person name="Martin F.M."/>
            <person name="Hacquard S."/>
        </authorList>
    </citation>
    <scope>NUCLEOTIDE SEQUENCE [LARGE SCALE GENOMIC DNA]</scope>
    <source>
        <strain evidence="4 5">MPI-CAGE-CH-0241</strain>
    </source>
</reference>
<dbReference type="EMBL" id="JAGPYM010000007">
    <property type="protein sequence ID" value="KAH6892576.1"/>
    <property type="molecule type" value="Genomic_DNA"/>
</dbReference>
<dbReference type="InterPro" id="IPR036864">
    <property type="entry name" value="Zn2-C6_fun-type_DNA-bd_sf"/>
</dbReference>
<dbReference type="OrthoDB" id="4356994at2759"/>
<name>A0A9P9ARV0_9HYPO</name>
<dbReference type="PANTHER" id="PTHR37534">
    <property type="entry name" value="TRANSCRIPTIONAL ACTIVATOR PROTEIN UGA3"/>
    <property type="match status" value="1"/>
</dbReference>
<dbReference type="PANTHER" id="PTHR37534:SF46">
    <property type="entry name" value="ZN(II)2CYS6 TRANSCRIPTION FACTOR (EUROFUNG)"/>
    <property type="match status" value="1"/>
</dbReference>
<dbReference type="CDD" id="cd00067">
    <property type="entry name" value="GAL4"/>
    <property type="match status" value="1"/>
</dbReference>
<comment type="caution">
    <text evidence="4">The sequence shown here is derived from an EMBL/GenBank/DDBJ whole genome shotgun (WGS) entry which is preliminary data.</text>
</comment>
<dbReference type="PROSITE" id="PS50048">
    <property type="entry name" value="ZN2_CY6_FUNGAL_2"/>
    <property type="match status" value="1"/>
</dbReference>